<gene>
    <name evidence="1" type="ORF">L9F63_015695</name>
</gene>
<organism evidence="1 2">
    <name type="scientific">Diploptera punctata</name>
    <name type="common">Pacific beetle cockroach</name>
    <dbReference type="NCBI Taxonomy" id="6984"/>
    <lineage>
        <taxon>Eukaryota</taxon>
        <taxon>Metazoa</taxon>
        <taxon>Ecdysozoa</taxon>
        <taxon>Arthropoda</taxon>
        <taxon>Hexapoda</taxon>
        <taxon>Insecta</taxon>
        <taxon>Pterygota</taxon>
        <taxon>Neoptera</taxon>
        <taxon>Polyneoptera</taxon>
        <taxon>Dictyoptera</taxon>
        <taxon>Blattodea</taxon>
        <taxon>Blaberoidea</taxon>
        <taxon>Blaberidae</taxon>
        <taxon>Diplopterinae</taxon>
        <taxon>Diploptera</taxon>
    </lineage>
</organism>
<feature type="non-terminal residue" evidence="1">
    <location>
        <position position="1"/>
    </location>
</feature>
<dbReference type="Proteomes" id="UP001233999">
    <property type="component" value="Unassembled WGS sequence"/>
</dbReference>
<accession>A0AAD8A4V0</accession>
<sequence>EFATDSMCGSTSQETCCDVMRRPTLCSNVTTVEDCYSPVDVANKEESRYL</sequence>
<proteinExistence type="predicted"/>
<keyword evidence="2" id="KW-1185">Reference proteome</keyword>
<name>A0AAD8A4V0_DIPPU</name>
<evidence type="ECO:0000313" key="1">
    <source>
        <dbReference type="EMBL" id="KAJ9592640.1"/>
    </source>
</evidence>
<protein>
    <submittedName>
        <fullName evidence="1">Uncharacterized protein</fullName>
    </submittedName>
</protein>
<dbReference type="EMBL" id="JASPKZ010003821">
    <property type="protein sequence ID" value="KAJ9592640.1"/>
    <property type="molecule type" value="Genomic_DNA"/>
</dbReference>
<reference evidence="1" key="2">
    <citation type="submission" date="2023-05" db="EMBL/GenBank/DDBJ databases">
        <authorList>
            <person name="Fouks B."/>
        </authorList>
    </citation>
    <scope>NUCLEOTIDE SEQUENCE</scope>
    <source>
        <strain evidence="1">Stay&amp;Tobe</strain>
        <tissue evidence="1">Testes</tissue>
    </source>
</reference>
<reference evidence="1" key="1">
    <citation type="journal article" date="2023" name="IScience">
        <title>Live-bearing cockroach genome reveals convergent evolutionary mechanisms linked to viviparity in insects and beyond.</title>
        <authorList>
            <person name="Fouks B."/>
            <person name="Harrison M.C."/>
            <person name="Mikhailova A.A."/>
            <person name="Marchal E."/>
            <person name="English S."/>
            <person name="Carruthers M."/>
            <person name="Jennings E.C."/>
            <person name="Chiamaka E.L."/>
            <person name="Frigard R.A."/>
            <person name="Pippel M."/>
            <person name="Attardo G.M."/>
            <person name="Benoit J.B."/>
            <person name="Bornberg-Bauer E."/>
            <person name="Tobe S.S."/>
        </authorList>
    </citation>
    <scope>NUCLEOTIDE SEQUENCE</scope>
    <source>
        <strain evidence="1">Stay&amp;Tobe</strain>
    </source>
</reference>
<comment type="caution">
    <text evidence="1">The sequence shown here is derived from an EMBL/GenBank/DDBJ whole genome shotgun (WGS) entry which is preliminary data.</text>
</comment>
<evidence type="ECO:0000313" key="2">
    <source>
        <dbReference type="Proteomes" id="UP001233999"/>
    </source>
</evidence>
<dbReference type="AlphaFoldDB" id="A0AAD8A4V0"/>
<feature type="non-terminal residue" evidence="1">
    <location>
        <position position="50"/>
    </location>
</feature>